<protein>
    <recommendedName>
        <fullName evidence="3">MarR family transcriptional regulator</fullName>
    </recommendedName>
</protein>
<dbReference type="EMBL" id="BLLG01000001">
    <property type="protein sequence ID" value="GFH34339.1"/>
    <property type="molecule type" value="Genomic_DNA"/>
</dbReference>
<dbReference type="AlphaFoldDB" id="A0A6A0AMZ4"/>
<comment type="caution">
    <text evidence="1">The sequence shown here is derived from an EMBL/GenBank/DDBJ whole genome shotgun (WGS) entry which is preliminary data.</text>
</comment>
<dbReference type="RefSeq" id="WP_173261141.1">
    <property type="nucleotide sequence ID" value="NZ_BLLG01000001.1"/>
</dbReference>
<gene>
    <name evidence="1" type="ORF">SCWH03_05530</name>
</gene>
<evidence type="ECO:0000313" key="2">
    <source>
        <dbReference type="Proteomes" id="UP000484988"/>
    </source>
</evidence>
<accession>A0A6A0AMZ4</accession>
<dbReference type="Proteomes" id="UP000484988">
    <property type="component" value="Unassembled WGS sequence"/>
</dbReference>
<reference evidence="1 2" key="1">
    <citation type="submission" date="2020-02" db="EMBL/GenBank/DDBJ databases">
        <title>Whole Genome Shotgun Sequence of Streptomyces sp. strain CWH03.</title>
        <authorList>
            <person name="Dohra H."/>
            <person name="Kodani S."/>
            <person name="Yamamura H."/>
        </authorList>
    </citation>
    <scope>NUCLEOTIDE SEQUENCE [LARGE SCALE GENOMIC DNA]</scope>
    <source>
        <strain evidence="1 2">CWH03</strain>
    </source>
</reference>
<keyword evidence="2" id="KW-1185">Reference proteome</keyword>
<proteinExistence type="predicted"/>
<name>A0A6A0AMZ4_9ACTN</name>
<evidence type="ECO:0008006" key="3">
    <source>
        <dbReference type="Google" id="ProtNLM"/>
    </source>
</evidence>
<organism evidence="1 2">
    <name type="scientific">Streptomyces pacificus</name>
    <dbReference type="NCBI Taxonomy" id="2705029"/>
    <lineage>
        <taxon>Bacteria</taxon>
        <taxon>Bacillati</taxon>
        <taxon>Actinomycetota</taxon>
        <taxon>Actinomycetes</taxon>
        <taxon>Kitasatosporales</taxon>
        <taxon>Streptomycetaceae</taxon>
        <taxon>Streptomyces</taxon>
    </lineage>
</organism>
<sequence length="120" mass="13414">MTRRLTVAERLASAEKDIRLETIADQSSWDRFLVEQAVFHFGTRHTEWSANDIRDVLPELGHGYLGAAINSLRTAGLIEHTGRVVPSTLPSTNGHRLSVWTLSDRGRAIAQQRRARRAAA</sequence>
<evidence type="ECO:0000313" key="1">
    <source>
        <dbReference type="EMBL" id="GFH34339.1"/>
    </source>
</evidence>